<dbReference type="GO" id="GO:0016301">
    <property type="term" value="F:kinase activity"/>
    <property type="evidence" value="ECO:0007669"/>
    <property type="project" value="UniProtKB-KW"/>
</dbReference>
<dbReference type="EMBL" id="FMAC01000004">
    <property type="protein sequence ID" value="SCB22779.1"/>
    <property type="molecule type" value="Genomic_DNA"/>
</dbReference>
<dbReference type="Gene3D" id="3.30.565.10">
    <property type="entry name" value="Histidine kinase-like ATPase, C-terminal domain"/>
    <property type="match status" value="1"/>
</dbReference>
<dbReference type="SUPFAM" id="SSF55874">
    <property type="entry name" value="ATPase domain of HSP90 chaperone/DNA topoisomerase II/histidine kinase"/>
    <property type="match status" value="1"/>
</dbReference>
<keyword evidence="1" id="KW-0808">Transferase</keyword>
<keyword evidence="2" id="KW-1185">Reference proteome</keyword>
<dbReference type="AlphaFoldDB" id="A0A1C3V563"/>
<reference evidence="2" key="1">
    <citation type="submission" date="2016-08" db="EMBL/GenBank/DDBJ databases">
        <authorList>
            <person name="Varghese N."/>
            <person name="Submissions Spin"/>
        </authorList>
    </citation>
    <scope>NUCLEOTIDE SEQUENCE [LARGE SCALE GENOMIC DNA]</scope>
    <source>
        <strain evidence="2">CCBAU 57015</strain>
    </source>
</reference>
<gene>
    <name evidence="1" type="ORF">GA0061100_104358</name>
</gene>
<dbReference type="RefSeq" id="WP_083961363.1">
    <property type="nucleotide sequence ID" value="NZ_FMAC01000004.1"/>
</dbReference>
<evidence type="ECO:0000313" key="1">
    <source>
        <dbReference type="EMBL" id="SCB22779.1"/>
    </source>
</evidence>
<dbReference type="OrthoDB" id="9813438at2"/>
<proteinExistence type="predicted"/>
<dbReference type="Proteomes" id="UP000186228">
    <property type="component" value="Unassembled WGS sequence"/>
</dbReference>
<keyword evidence="1" id="KW-0418">Kinase</keyword>
<evidence type="ECO:0000313" key="2">
    <source>
        <dbReference type="Proteomes" id="UP000186228"/>
    </source>
</evidence>
<name>A0A1C3V563_9HYPH</name>
<dbReference type="STRING" id="52131.GA0061100_104358"/>
<protein>
    <submittedName>
        <fullName evidence="1">Histidine kinase-, DNA gyrase B-, and HSP90-like ATPase</fullName>
    </submittedName>
</protein>
<dbReference type="Pfam" id="PF13589">
    <property type="entry name" value="HATPase_c_3"/>
    <property type="match status" value="1"/>
</dbReference>
<organism evidence="1 2">
    <name type="scientific">Rhizobium hainanense</name>
    <dbReference type="NCBI Taxonomy" id="52131"/>
    <lineage>
        <taxon>Bacteria</taxon>
        <taxon>Pseudomonadati</taxon>
        <taxon>Pseudomonadota</taxon>
        <taxon>Alphaproteobacteria</taxon>
        <taxon>Hyphomicrobiales</taxon>
        <taxon>Rhizobiaceae</taxon>
        <taxon>Rhizobium/Agrobacterium group</taxon>
        <taxon>Rhizobium</taxon>
    </lineage>
</organism>
<sequence>MTASNTISAAPTKRFFVEMLVRDIALEDAILDLLDNCIDGVVRTAGGAGDEPYKNFEARITMNPGLFEIKDNCGGIPKDALEKAFRMGRPDGGDKGGAATVGMYGIGMKRAIFKLGTEAKVASRSPDVNFEVGISPEWLKNEDNWQLPISYLEEVKSDFGTTISVPTLTSDVSARFDEANDNFISYFKNSLSSNYTFIILKGFKVFVNGEQIKPQPFNLLVSSEEDVEGDKVTKGSLKPYVFRGEVDGVSVQIFAGLSRPLPTDEEIEKEEEVRQSRDDAGWTIICNDRIVVYRDKTRLTGWGEASVPSFHGQFISFSGLVILKSDDPWKLPLTTTKRGIDASSELYLSIKDFMREATKTFTSFTNKWKRNPEERTALYKAASPMSVAQLQATTASYDMTKSKKLEGTERYMPLLPVPKTDNGTVRISYARPRAQFVKLAEKLFETSEVTPRDLGETTFELVYEQLVGGSK</sequence>
<accession>A0A1C3V563</accession>
<dbReference type="InterPro" id="IPR036890">
    <property type="entry name" value="HATPase_C_sf"/>
</dbReference>